<proteinExistence type="predicted"/>
<dbReference type="Proteomes" id="UP000011082">
    <property type="component" value="Unassembled WGS sequence"/>
</dbReference>
<dbReference type="EMBL" id="JH370131">
    <property type="protein sequence ID" value="ELA42541.1"/>
    <property type="molecule type" value="Genomic_DNA"/>
</dbReference>
<feature type="transmembrane region" description="Helical" evidence="2">
    <location>
        <begin position="87"/>
        <end position="110"/>
    </location>
</feature>
<dbReference type="HOGENOM" id="CLU_1199812_0_0_1"/>
<organism evidence="3 4">
    <name type="scientific">Vittaforma corneae (strain ATCC 50505)</name>
    <name type="common">Microsporidian parasite</name>
    <name type="synonym">Nosema corneum</name>
    <dbReference type="NCBI Taxonomy" id="993615"/>
    <lineage>
        <taxon>Eukaryota</taxon>
        <taxon>Fungi</taxon>
        <taxon>Fungi incertae sedis</taxon>
        <taxon>Microsporidia</taxon>
        <taxon>Nosematidae</taxon>
        <taxon>Vittaforma</taxon>
    </lineage>
</organism>
<dbReference type="OrthoDB" id="10469125at2759"/>
<protein>
    <submittedName>
        <fullName evidence="3">Uncharacterized protein</fullName>
    </submittedName>
</protein>
<evidence type="ECO:0000313" key="3">
    <source>
        <dbReference type="EMBL" id="ELA42541.1"/>
    </source>
</evidence>
<dbReference type="RefSeq" id="XP_007603746.1">
    <property type="nucleotide sequence ID" value="XM_007603684.1"/>
</dbReference>
<feature type="region of interest" description="Disordered" evidence="1">
    <location>
        <begin position="224"/>
        <end position="246"/>
    </location>
</feature>
<dbReference type="VEuPathDB" id="MicrosporidiaDB:VICG_00293"/>
<gene>
    <name evidence="3" type="ORF">VICG_00293</name>
</gene>
<keyword evidence="2" id="KW-0812">Transmembrane</keyword>
<dbReference type="AlphaFoldDB" id="L2GNX7"/>
<evidence type="ECO:0000256" key="1">
    <source>
        <dbReference type="SAM" id="MobiDB-lite"/>
    </source>
</evidence>
<keyword evidence="2" id="KW-1133">Transmembrane helix</keyword>
<sequence length="246" mass="28044">MSTNELINKLKAQQDALPSIKELKVGTESFEPIFSIASTILKTKSLIDEGTDPIFTELLLPHLATTFGPPLIANAIYPRFKFSQRDLVVYLIGFILSLFVHSNSFLMFFIKEVPYVSRFFSLVKMKNSTEDTFLMFCWVITCDIAGQFISKLTFKKKFKVKTLDLLKMVVVYGGVLALRQYRMPDYYVIVVANIVPLSIKAVEYLKKVPAMKIKHTECIKEEDKKAPIRKAPKRKASLSAKLEKSK</sequence>
<feature type="compositionally biased region" description="Basic residues" evidence="1">
    <location>
        <begin position="227"/>
        <end position="236"/>
    </location>
</feature>
<reference evidence="4" key="1">
    <citation type="submission" date="2011-05" db="EMBL/GenBank/DDBJ databases">
        <title>The genome sequence of Vittaforma corneae strain ATCC 50505.</title>
        <authorList>
            <consortium name="The Broad Institute Genome Sequencing Platform"/>
            <person name="Cuomo C."/>
            <person name="Didier E."/>
            <person name="Bowers L."/>
            <person name="Young S.K."/>
            <person name="Zeng Q."/>
            <person name="Gargeya S."/>
            <person name="Fitzgerald M."/>
            <person name="Haas B."/>
            <person name="Abouelleil A."/>
            <person name="Alvarado L."/>
            <person name="Arachchi H.M."/>
            <person name="Berlin A."/>
            <person name="Chapman S.B."/>
            <person name="Gearin G."/>
            <person name="Goldberg J."/>
            <person name="Griggs A."/>
            <person name="Gujja S."/>
            <person name="Hansen M."/>
            <person name="Heiman D."/>
            <person name="Howarth C."/>
            <person name="Larimer J."/>
            <person name="Lui A."/>
            <person name="MacDonald P.J.P."/>
            <person name="McCowen C."/>
            <person name="Montmayeur A."/>
            <person name="Murphy C."/>
            <person name="Neiman D."/>
            <person name="Pearson M."/>
            <person name="Priest M."/>
            <person name="Roberts A."/>
            <person name="Saif S."/>
            <person name="Shea T."/>
            <person name="Sisk P."/>
            <person name="Stolte C."/>
            <person name="Sykes S."/>
            <person name="Wortman J."/>
            <person name="Nusbaum C."/>
            <person name="Birren B."/>
        </authorList>
    </citation>
    <scope>NUCLEOTIDE SEQUENCE [LARGE SCALE GENOMIC DNA]</scope>
    <source>
        <strain evidence="4">ATCC 50505</strain>
    </source>
</reference>
<evidence type="ECO:0000313" key="4">
    <source>
        <dbReference type="Proteomes" id="UP000011082"/>
    </source>
</evidence>
<accession>L2GNX7</accession>
<dbReference type="GeneID" id="19881011"/>
<evidence type="ECO:0000256" key="2">
    <source>
        <dbReference type="SAM" id="Phobius"/>
    </source>
</evidence>
<feature type="transmembrane region" description="Helical" evidence="2">
    <location>
        <begin position="132"/>
        <end position="150"/>
    </location>
</feature>
<dbReference type="InParanoid" id="L2GNX7"/>
<keyword evidence="4" id="KW-1185">Reference proteome</keyword>
<dbReference type="OMA" id="MALEMSG"/>
<keyword evidence="2" id="KW-0472">Membrane</keyword>
<name>L2GNX7_VITCO</name>